<evidence type="ECO:0000256" key="4">
    <source>
        <dbReference type="ARBA" id="ARBA00022692"/>
    </source>
</evidence>
<feature type="transmembrane region" description="Helical" evidence="7">
    <location>
        <begin position="97"/>
        <end position="119"/>
    </location>
</feature>
<comment type="similarity">
    <text evidence="7">Belongs to the binding-protein-dependent transport system permease family.</text>
</comment>
<dbReference type="AlphaFoldDB" id="A0A1I5DHE7"/>
<gene>
    <name evidence="9" type="ORF">SAMN04488056_102604</name>
</gene>
<dbReference type="EMBL" id="FOVR01000002">
    <property type="protein sequence ID" value="SFN98557.1"/>
    <property type="molecule type" value="Genomic_DNA"/>
</dbReference>
<dbReference type="GO" id="GO:0005886">
    <property type="term" value="C:plasma membrane"/>
    <property type="evidence" value="ECO:0007669"/>
    <property type="project" value="UniProtKB-SubCell"/>
</dbReference>
<evidence type="ECO:0000256" key="2">
    <source>
        <dbReference type="ARBA" id="ARBA00022448"/>
    </source>
</evidence>
<dbReference type="STRING" id="655353.SAMN04488056_102604"/>
<dbReference type="SUPFAM" id="SSF161098">
    <property type="entry name" value="MetI-like"/>
    <property type="match status" value="1"/>
</dbReference>
<feature type="domain" description="ABC transmembrane type-1" evidence="8">
    <location>
        <begin position="55"/>
        <end position="239"/>
    </location>
</feature>
<dbReference type="PANTHER" id="PTHR30151">
    <property type="entry name" value="ALKANE SULFONATE ABC TRANSPORTER-RELATED, MEMBRANE SUBUNIT"/>
    <property type="match status" value="1"/>
</dbReference>
<dbReference type="PROSITE" id="PS50928">
    <property type="entry name" value="ABC_TM1"/>
    <property type="match status" value="1"/>
</dbReference>
<sequence length="255" mass="27609">MKGRIKPVLEYSAALLVLLAAWWYVSGPMGMPAYLLPSPASVAELLWSMLMNGKLLPHLAFTMQNIVIGLVVGSVFGVLLAYAFFKTPALSDYLEGPLVVIQTAPKIALAPLIIIWFGLGLTAKIVLIFSLVFFPVFAGALAGFRSIDSRLHDLAQLMNLSRFQRFLRIDLPAALPGIFVGVKIGAIQALVGAILAEWMSGSDGLGYLMTFATATYKTPLLFGAVLLTAFLGLAMHAILNEIEARFLSWSTPNEH</sequence>
<evidence type="ECO:0000256" key="3">
    <source>
        <dbReference type="ARBA" id="ARBA00022475"/>
    </source>
</evidence>
<dbReference type="Pfam" id="PF00528">
    <property type="entry name" value="BPD_transp_1"/>
    <property type="match status" value="1"/>
</dbReference>
<evidence type="ECO:0000256" key="7">
    <source>
        <dbReference type="RuleBase" id="RU363032"/>
    </source>
</evidence>
<keyword evidence="4 7" id="KW-0812">Transmembrane</keyword>
<keyword evidence="10" id="KW-1185">Reference proteome</keyword>
<keyword evidence="5 7" id="KW-1133">Transmembrane helix</keyword>
<dbReference type="InterPro" id="IPR000515">
    <property type="entry name" value="MetI-like"/>
</dbReference>
<dbReference type="CDD" id="cd06261">
    <property type="entry name" value="TM_PBP2"/>
    <property type="match status" value="1"/>
</dbReference>
<keyword evidence="6 7" id="KW-0472">Membrane</keyword>
<evidence type="ECO:0000313" key="10">
    <source>
        <dbReference type="Proteomes" id="UP000199236"/>
    </source>
</evidence>
<organism evidence="9 10">
    <name type="scientific">Cohaesibacter marisflavi</name>
    <dbReference type="NCBI Taxonomy" id="655353"/>
    <lineage>
        <taxon>Bacteria</taxon>
        <taxon>Pseudomonadati</taxon>
        <taxon>Pseudomonadota</taxon>
        <taxon>Alphaproteobacteria</taxon>
        <taxon>Hyphomicrobiales</taxon>
        <taxon>Cohaesibacteraceae</taxon>
    </lineage>
</organism>
<comment type="subcellular location">
    <subcellularLocation>
        <location evidence="1 7">Cell membrane</location>
        <topology evidence="1 7">Multi-pass membrane protein</topology>
    </subcellularLocation>
</comment>
<evidence type="ECO:0000313" key="9">
    <source>
        <dbReference type="EMBL" id="SFN98557.1"/>
    </source>
</evidence>
<protein>
    <submittedName>
        <fullName evidence="9">NitT/TauT family transport system permease protein</fullName>
    </submittedName>
</protein>
<proteinExistence type="inferred from homology"/>
<evidence type="ECO:0000259" key="8">
    <source>
        <dbReference type="PROSITE" id="PS50928"/>
    </source>
</evidence>
<feature type="transmembrane region" description="Helical" evidence="7">
    <location>
        <begin position="173"/>
        <end position="199"/>
    </location>
</feature>
<accession>A0A1I5DHE7</accession>
<dbReference type="InterPro" id="IPR035906">
    <property type="entry name" value="MetI-like_sf"/>
</dbReference>
<evidence type="ECO:0000256" key="1">
    <source>
        <dbReference type="ARBA" id="ARBA00004651"/>
    </source>
</evidence>
<name>A0A1I5DHE7_9HYPH</name>
<dbReference type="PANTHER" id="PTHR30151:SF20">
    <property type="entry name" value="ABC TRANSPORTER PERMEASE PROTEIN HI_0355-RELATED"/>
    <property type="match status" value="1"/>
</dbReference>
<feature type="transmembrane region" description="Helical" evidence="7">
    <location>
        <begin position="219"/>
        <end position="239"/>
    </location>
</feature>
<evidence type="ECO:0000256" key="5">
    <source>
        <dbReference type="ARBA" id="ARBA00022989"/>
    </source>
</evidence>
<feature type="transmembrane region" description="Helical" evidence="7">
    <location>
        <begin position="66"/>
        <end position="85"/>
    </location>
</feature>
<evidence type="ECO:0000256" key="6">
    <source>
        <dbReference type="ARBA" id="ARBA00023136"/>
    </source>
</evidence>
<dbReference type="Proteomes" id="UP000199236">
    <property type="component" value="Unassembled WGS sequence"/>
</dbReference>
<feature type="transmembrane region" description="Helical" evidence="7">
    <location>
        <begin position="125"/>
        <end position="144"/>
    </location>
</feature>
<keyword evidence="3" id="KW-1003">Cell membrane</keyword>
<dbReference type="Gene3D" id="1.10.3720.10">
    <property type="entry name" value="MetI-like"/>
    <property type="match status" value="1"/>
</dbReference>
<reference evidence="9 10" key="1">
    <citation type="submission" date="2016-10" db="EMBL/GenBank/DDBJ databases">
        <authorList>
            <person name="de Groot N.N."/>
        </authorList>
    </citation>
    <scope>NUCLEOTIDE SEQUENCE [LARGE SCALE GENOMIC DNA]</scope>
    <source>
        <strain evidence="9 10">CGMCC 1.9157</strain>
    </source>
</reference>
<keyword evidence="2 7" id="KW-0813">Transport</keyword>
<dbReference type="GO" id="GO:0055085">
    <property type="term" value="P:transmembrane transport"/>
    <property type="evidence" value="ECO:0007669"/>
    <property type="project" value="InterPro"/>
</dbReference>
<dbReference type="RefSeq" id="WP_244544612.1">
    <property type="nucleotide sequence ID" value="NZ_FOVR01000002.1"/>
</dbReference>